<reference evidence="5" key="1">
    <citation type="submission" date="2016-10" db="EMBL/GenBank/DDBJ databases">
        <authorList>
            <person name="Varghese N."/>
            <person name="Submissions S."/>
        </authorList>
    </citation>
    <scope>NUCLEOTIDE SEQUENCE [LARGE SCALE GENOMIC DNA]</scope>
    <source>
        <strain evidence="5">CGMCC 4.2126</strain>
    </source>
</reference>
<evidence type="ECO:0000259" key="3">
    <source>
        <dbReference type="Pfam" id="PF13581"/>
    </source>
</evidence>
<evidence type="ECO:0000313" key="4">
    <source>
        <dbReference type="EMBL" id="SFJ05855.1"/>
    </source>
</evidence>
<dbReference type="PANTHER" id="PTHR35526">
    <property type="entry name" value="ANTI-SIGMA-F FACTOR RSBW-RELATED"/>
    <property type="match status" value="1"/>
</dbReference>
<feature type="compositionally biased region" description="Pro residues" evidence="2">
    <location>
        <begin position="53"/>
        <end position="67"/>
    </location>
</feature>
<feature type="domain" description="Histidine kinase/HSP90-like ATPase" evidence="3">
    <location>
        <begin position="63"/>
        <end position="173"/>
    </location>
</feature>
<organism evidence="4 5">
    <name type="scientific">Streptosporangium canum</name>
    <dbReference type="NCBI Taxonomy" id="324952"/>
    <lineage>
        <taxon>Bacteria</taxon>
        <taxon>Bacillati</taxon>
        <taxon>Actinomycetota</taxon>
        <taxon>Actinomycetes</taxon>
        <taxon>Streptosporangiales</taxon>
        <taxon>Streptosporangiaceae</taxon>
        <taxon>Streptosporangium</taxon>
    </lineage>
</organism>
<dbReference type="AlphaFoldDB" id="A0A1I3N9Q0"/>
<accession>A0A1I3N9Q0</accession>
<dbReference type="Gene3D" id="3.30.565.10">
    <property type="entry name" value="Histidine kinase-like ATPase, C-terminal domain"/>
    <property type="match status" value="1"/>
</dbReference>
<keyword evidence="4" id="KW-0808">Transferase</keyword>
<protein>
    <submittedName>
        <fullName evidence="4">Anti-sigma regulatory factor (Ser/Thr protein kinase)</fullName>
    </submittedName>
</protein>
<evidence type="ECO:0000256" key="1">
    <source>
        <dbReference type="ARBA" id="ARBA00022527"/>
    </source>
</evidence>
<dbReference type="GO" id="GO:0004674">
    <property type="term" value="F:protein serine/threonine kinase activity"/>
    <property type="evidence" value="ECO:0007669"/>
    <property type="project" value="UniProtKB-KW"/>
</dbReference>
<dbReference type="EMBL" id="FOQY01000006">
    <property type="protein sequence ID" value="SFJ05855.1"/>
    <property type="molecule type" value="Genomic_DNA"/>
</dbReference>
<dbReference type="FunFam" id="3.30.565.10:FF:000028">
    <property type="entry name" value="PAS sensor protein"/>
    <property type="match status" value="1"/>
</dbReference>
<keyword evidence="1" id="KW-0723">Serine/threonine-protein kinase</keyword>
<keyword evidence="5" id="KW-1185">Reference proteome</keyword>
<dbReference type="InterPro" id="IPR050267">
    <property type="entry name" value="Anti-sigma-factor_SerPK"/>
</dbReference>
<sequence>MNPFSAPADRRAGTLCPLAPAEVLSVNRYARFRHRLRRTVIQLGERVARPPEEPPAPEASWPLPPEPRSVPRARRLVRARLAEWGLEEQSEVAELLVSELVTNALDHARGAIRLTLRCQDGLLRCEVEDAHPAAPRMRRARDDDESGRGLYMLDLLACCWGSARTPAGKAVWFELPVDALSEDRVA</sequence>
<gene>
    <name evidence="4" type="ORF">SAMN05216275_106155</name>
</gene>
<keyword evidence="4" id="KW-0418">Kinase</keyword>
<evidence type="ECO:0000313" key="5">
    <source>
        <dbReference type="Proteomes" id="UP000199111"/>
    </source>
</evidence>
<dbReference type="Pfam" id="PF13581">
    <property type="entry name" value="HATPase_c_2"/>
    <property type="match status" value="1"/>
</dbReference>
<dbReference type="CDD" id="cd16936">
    <property type="entry name" value="HATPase_RsbW-like"/>
    <property type="match status" value="1"/>
</dbReference>
<dbReference type="InterPro" id="IPR036890">
    <property type="entry name" value="HATPase_C_sf"/>
</dbReference>
<dbReference type="InterPro" id="IPR003594">
    <property type="entry name" value="HATPase_dom"/>
</dbReference>
<evidence type="ECO:0000256" key="2">
    <source>
        <dbReference type="SAM" id="MobiDB-lite"/>
    </source>
</evidence>
<feature type="region of interest" description="Disordered" evidence="2">
    <location>
        <begin position="47"/>
        <end position="67"/>
    </location>
</feature>
<name>A0A1I3N9Q0_9ACTN</name>
<dbReference type="Proteomes" id="UP000199111">
    <property type="component" value="Unassembled WGS sequence"/>
</dbReference>
<dbReference type="SUPFAM" id="SSF55874">
    <property type="entry name" value="ATPase domain of HSP90 chaperone/DNA topoisomerase II/histidine kinase"/>
    <property type="match status" value="1"/>
</dbReference>
<proteinExistence type="predicted"/>
<dbReference type="PANTHER" id="PTHR35526:SF3">
    <property type="entry name" value="ANTI-SIGMA-F FACTOR RSBW"/>
    <property type="match status" value="1"/>
</dbReference>